<feature type="compositionally biased region" description="Acidic residues" evidence="5">
    <location>
        <begin position="78"/>
        <end position="87"/>
    </location>
</feature>
<dbReference type="InterPro" id="IPR012337">
    <property type="entry name" value="RNaseH-like_sf"/>
</dbReference>
<name>A0A8H3QVQ8_9GLOM</name>
<dbReference type="SMART" id="SM00614">
    <property type="entry name" value="ZnF_BED"/>
    <property type="match status" value="1"/>
</dbReference>
<feature type="domain" description="BED-type" evidence="6">
    <location>
        <begin position="148"/>
        <end position="201"/>
    </location>
</feature>
<keyword evidence="2 4" id="KW-0863">Zinc-finger</keyword>
<keyword evidence="3" id="KW-0862">Zinc</keyword>
<dbReference type="Proteomes" id="UP000615446">
    <property type="component" value="Unassembled WGS sequence"/>
</dbReference>
<organism evidence="7 8">
    <name type="scientific">Rhizophagus clarus</name>
    <dbReference type="NCBI Taxonomy" id="94130"/>
    <lineage>
        <taxon>Eukaryota</taxon>
        <taxon>Fungi</taxon>
        <taxon>Fungi incertae sedis</taxon>
        <taxon>Mucoromycota</taxon>
        <taxon>Glomeromycotina</taxon>
        <taxon>Glomeromycetes</taxon>
        <taxon>Glomerales</taxon>
        <taxon>Glomeraceae</taxon>
        <taxon>Rhizophagus</taxon>
    </lineage>
</organism>
<evidence type="ECO:0000259" key="6">
    <source>
        <dbReference type="PROSITE" id="PS50808"/>
    </source>
</evidence>
<reference evidence="7" key="1">
    <citation type="submission" date="2019-10" db="EMBL/GenBank/DDBJ databases">
        <title>Conservation and host-specific expression of non-tandemly repeated heterogenous ribosome RNA gene in arbuscular mycorrhizal fungi.</title>
        <authorList>
            <person name="Maeda T."/>
            <person name="Kobayashi Y."/>
            <person name="Nakagawa T."/>
            <person name="Ezawa T."/>
            <person name="Yamaguchi K."/>
            <person name="Bino T."/>
            <person name="Nishimoto Y."/>
            <person name="Shigenobu S."/>
            <person name="Kawaguchi M."/>
        </authorList>
    </citation>
    <scope>NUCLEOTIDE SEQUENCE</scope>
    <source>
        <strain evidence="7">HR1</strain>
    </source>
</reference>
<dbReference type="AlphaFoldDB" id="A0A8H3QVQ8"/>
<dbReference type="Pfam" id="PF14372">
    <property type="entry name" value="hAT-like_RNase-H"/>
    <property type="match status" value="1"/>
</dbReference>
<dbReference type="SUPFAM" id="SSF53098">
    <property type="entry name" value="Ribonuclease H-like"/>
    <property type="match status" value="1"/>
</dbReference>
<dbReference type="PROSITE" id="PS50808">
    <property type="entry name" value="ZF_BED"/>
    <property type="match status" value="1"/>
</dbReference>
<gene>
    <name evidence="7" type="ORF">RCL2_002107500</name>
</gene>
<evidence type="ECO:0000313" key="8">
    <source>
        <dbReference type="Proteomes" id="UP000615446"/>
    </source>
</evidence>
<keyword evidence="1" id="KW-0479">Metal-binding</keyword>
<dbReference type="OrthoDB" id="2412901at2759"/>
<dbReference type="Pfam" id="PF02892">
    <property type="entry name" value="zf-BED"/>
    <property type="match status" value="1"/>
</dbReference>
<feature type="compositionally biased region" description="Low complexity" evidence="5">
    <location>
        <begin position="111"/>
        <end position="122"/>
    </location>
</feature>
<proteinExistence type="predicted"/>
<dbReference type="SUPFAM" id="SSF57667">
    <property type="entry name" value="beta-beta-alpha zinc fingers"/>
    <property type="match status" value="1"/>
</dbReference>
<dbReference type="GO" id="GO:0003677">
    <property type="term" value="F:DNA binding"/>
    <property type="evidence" value="ECO:0007669"/>
    <property type="project" value="InterPro"/>
</dbReference>
<dbReference type="InterPro" id="IPR003656">
    <property type="entry name" value="Znf_BED"/>
</dbReference>
<evidence type="ECO:0000313" key="7">
    <source>
        <dbReference type="EMBL" id="GES94340.1"/>
    </source>
</evidence>
<evidence type="ECO:0000256" key="4">
    <source>
        <dbReference type="PROSITE-ProRule" id="PRU00027"/>
    </source>
</evidence>
<feature type="region of interest" description="Disordered" evidence="5">
    <location>
        <begin position="73"/>
        <end position="144"/>
    </location>
</feature>
<feature type="compositionally biased region" description="Low complexity" evidence="5">
    <location>
        <begin position="94"/>
        <end position="104"/>
    </location>
</feature>
<feature type="compositionally biased region" description="Basic and acidic residues" evidence="5">
    <location>
        <begin position="134"/>
        <end position="144"/>
    </location>
</feature>
<feature type="compositionally biased region" description="Pro residues" evidence="5">
    <location>
        <begin position="123"/>
        <end position="132"/>
    </location>
</feature>
<sequence>MPSQEAANILSLLKALQQDMAEVRDHITALEFNNRRMTCIEQHLGLLSPPNIPANNQTSDMLIDPLANTDPVTTQESEYNEEENETTDNERNVQEFSQEPFQESPQEESPQEPFQESPQEPFQEPPQEPSQEPPQEHSQEEDNLKKAKTYSDTWQYFNTRDLQHPTKVVCKKCNHTYSKSTGISTLKEHLKKVHERATVYLSAAQYPTIADIRFVFLGILEHLESIIGDDNFEQKELASSVNQKIGEYWNIINQQTLVSTVLDPRYKLSLFEVGASAAEAVSAVTSLLANYHHVTIPENRDVDESETPHQYFQRLKKRRLNYNETSRRSSIASSVSSVSNVSDELDRYLALQVDENKPP</sequence>
<accession>A0A8H3QVQ8</accession>
<dbReference type="GO" id="GO:0008270">
    <property type="term" value="F:zinc ion binding"/>
    <property type="evidence" value="ECO:0007669"/>
    <property type="project" value="UniProtKB-KW"/>
</dbReference>
<evidence type="ECO:0000256" key="5">
    <source>
        <dbReference type="SAM" id="MobiDB-lite"/>
    </source>
</evidence>
<dbReference type="InterPro" id="IPR025525">
    <property type="entry name" value="hAT-like_transposase_RNase-H"/>
</dbReference>
<evidence type="ECO:0000256" key="2">
    <source>
        <dbReference type="ARBA" id="ARBA00022771"/>
    </source>
</evidence>
<protein>
    <recommendedName>
        <fullName evidence="6">BED-type domain-containing protein</fullName>
    </recommendedName>
</protein>
<evidence type="ECO:0000256" key="3">
    <source>
        <dbReference type="ARBA" id="ARBA00022833"/>
    </source>
</evidence>
<dbReference type="EMBL" id="BLAL01000234">
    <property type="protein sequence ID" value="GES94340.1"/>
    <property type="molecule type" value="Genomic_DNA"/>
</dbReference>
<dbReference type="InterPro" id="IPR036236">
    <property type="entry name" value="Znf_C2H2_sf"/>
</dbReference>
<comment type="caution">
    <text evidence="7">The sequence shown here is derived from an EMBL/GenBank/DDBJ whole genome shotgun (WGS) entry which is preliminary data.</text>
</comment>
<evidence type="ECO:0000256" key="1">
    <source>
        <dbReference type="ARBA" id="ARBA00022723"/>
    </source>
</evidence>